<feature type="domain" description="TonB-dependent receptor-like beta-barrel" evidence="5">
    <location>
        <begin position="214"/>
        <end position="737"/>
    </location>
</feature>
<evidence type="ECO:0000256" key="1">
    <source>
        <dbReference type="ARBA" id="ARBA00004442"/>
    </source>
</evidence>
<dbReference type="EMBL" id="JH611192">
    <property type="protein sequence ID" value="EJP72466.1"/>
    <property type="molecule type" value="Genomic_DNA"/>
</dbReference>
<dbReference type="InterPro" id="IPR036942">
    <property type="entry name" value="Beta-barrel_TonB_sf"/>
</dbReference>
<evidence type="ECO:0000256" key="3">
    <source>
        <dbReference type="ARBA" id="ARBA00023237"/>
    </source>
</evidence>
<feature type="non-terminal residue" evidence="6">
    <location>
        <position position="737"/>
    </location>
</feature>
<sequence length="737" mass="80754">MARDRKPYTGKDLFYYGWYYGATYGAPYDSFILDPGYSSYVPQGRFFVSGSTSDSAGMKTFDCSNRGEYSVTQSDTVVDWSAAGGSSACGFNRTHFRALEVPLDRFSVFNATNYEFDNGTNLFAEFSYTSVDSQSEFEPVPFNSEDVFGGLGTFGFNISNPYMPAAIRDAAVAAQGGVQALDANGDPILNMYVDADGNELQVPFIRRLLEFGTRGSSNTRETFRGALGANGTYSNGWDWDAYYQYGISDRMQYSQNYNAINMANALHATTDANGNPICTDVVARAQGCVPINLFGLNAASDEAVAYVKAITLRQSKNTQEVMAYNVTGPFNLMGIDASFAAGVEKRTETGADIPDSLQQAGLHGSNVTPATEGSYDVEGAYVEVLIPLVSDAFLMQDLTFEAAYRTDDYSTAGRVSASKFGLNWTVNDDLRIRSVVAESTRAPDIDELFSGQAQSYTAISDPCAGVGNPAIEPDMNPTVVANCLSDPRIASTAAAGSYDQDSGTTTPGFNYSQPDTQTISGFTGGNPNLEAEDADTTTIGFVYTPTYIEGLALSLDYYKIEIENVISSVSATRLINECYESTSYPNVSQCNAHERFPTGKLRYWYSYGINQSFYETAGYDLAMAYTFEDLRYVPGQLKVNGIWTRRDEHVFQTTAESSPADYVGEVGYNPNIAKLNLLYTLDEWILSIQSNYYGHAQDDVFDPPGSYHLQAVDSMIYTDVQLRYQMNDNLNLYIGVD</sequence>
<dbReference type="Pfam" id="PF00593">
    <property type="entry name" value="TonB_dep_Rec_b-barrel"/>
    <property type="match status" value="1"/>
</dbReference>
<feature type="compositionally biased region" description="Polar residues" evidence="4">
    <location>
        <begin position="499"/>
        <end position="521"/>
    </location>
</feature>
<protein>
    <submittedName>
        <fullName evidence="6">Putative TonB-dependent receptor</fullName>
    </submittedName>
</protein>
<dbReference type="PANTHER" id="PTHR47234:SF2">
    <property type="entry name" value="TONB-DEPENDENT RECEPTOR"/>
    <property type="match status" value="1"/>
</dbReference>
<dbReference type="Gene3D" id="2.40.170.20">
    <property type="entry name" value="TonB-dependent receptor, beta-barrel domain"/>
    <property type="match status" value="2"/>
</dbReference>
<keyword evidence="6" id="KW-0675">Receptor</keyword>
<evidence type="ECO:0000259" key="5">
    <source>
        <dbReference type="Pfam" id="PF00593"/>
    </source>
</evidence>
<comment type="subcellular location">
    <subcellularLocation>
        <location evidence="1">Cell outer membrane</location>
    </subcellularLocation>
</comment>
<dbReference type="PANTHER" id="PTHR47234">
    <property type="match status" value="1"/>
</dbReference>
<proteinExistence type="predicted"/>
<evidence type="ECO:0000256" key="2">
    <source>
        <dbReference type="ARBA" id="ARBA00023136"/>
    </source>
</evidence>
<organism evidence="6 7">
    <name type="scientific">SAR86 cluster bacterium SAR86B</name>
    <dbReference type="NCBI Taxonomy" id="1123867"/>
    <lineage>
        <taxon>Bacteria</taxon>
        <taxon>Pseudomonadati</taxon>
        <taxon>Pseudomonadota</taxon>
        <taxon>Gammaproteobacteria</taxon>
        <taxon>SAR86 cluster</taxon>
    </lineage>
</organism>
<gene>
    <name evidence="6" type="ORF">NT02SARS_1691</name>
</gene>
<dbReference type="SUPFAM" id="SSF56935">
    <property type="entry name" value="Porins"/>
    <property type="match status" value="1"/>
</dbReference>
<dbReference type="InterPro" id="IPR000531">
    <property type="entry name" value="Beta-barrel_TonB"/>
</dbReference>
<dbReference type="HOGENOM" id="CLU_376677_0_0_6"/>
<feature type="region of interest" description="Disordered" evidence="4">
    <location>
        <begin position="494"/>
        <end position="530"/>
    </location>
</feature>
<evidence type="ECO:0000313" key="6">
    <source>
        <dbReference type="EMBL" id="EJP72466.1"/>
    </source>
</evidence>
<accession>J5KHP8</accession>
<evidence type="ECO:0000313" key="7">
    <source>
        <dbReference type="Proteomes" id="UP000010116"/>
    </source>
</evidence>
<dbReference type="GO" id="GO:0009279">
    <property type="term" value="C:cell outer membrane"/>
    <property type="evidence" value="ECO:0007669"/>
    <property type="project" value="UniProtKB-SubCell"/>
</dbReference>
<name>J5KHP8_9GAMM</name>
<keyword evidence="2" id="KW-0472">Membrane</keyword>
<dbReference type="AlphaFoldDB" id="J5KHP8"/>
<evidence type="ECO:0000256" key="4">
    <source>
        <dbReference type="SAM" id="MobiDB-lite"/>
    </source>
</evidence>
<reference evidence="6 7" key="1">
    <citation type="journal article" date="2012" name="ISME J.">
        <title>Genomic insights to SAR86, an abundant and uncultivated marine bacterial lineage.</title>
        <authorList>
            <person name="Dupont C.L."/>
            <person name="Rusch D.B."/>
            <person name="Yooseph S."/>
            <person name="Lombardo M.J."/>
            <person name="Richter R.A."/>
            <person name="Valas R."/>
            <person name="Novotny M."/>
            <person name="Yee-Greenbaum J."/>
            <person name="Selengut J.D."/>
            <person name="Haft D.H."/>
            <person name="Halpern A.L."/>
            <person name="Lasken R.S."/>
            <person name="Nealson K."/>
            <person name="Friedman R."/>
            <person name="Venter J.C."/>
        </authorList>
    </citation>
    <scope>NUCLEOTIDE SEQUENCE [LARGE SCALE GENOMIC DNA]</scope>
</reference>
<keyword evidence="3" id="KW-0998">Cell outer membrane</keyword>
<dbReference type="Proteomes" id="UP000010116">
    <property type="component" value="Unassembled WGS sequence"/>
</dbReference>